<gene>
    <name evidence="2" type="ORF">IU459_17785</name>
</gene>
<evidence type="ECO:0000256" key="1">
    <source>
        <dbReference type="SAM" id="MobiDB-lite"/>
    </source>
</evidence>
<dbReference type="Proteomes" id="UP000702209">
    <property type="component" value="Unassembled WGS sequence"/>
</dbReference>
<organism evidence="2 3">
    <name type="scientific">Nocardia amamiensis</name>
    <dbReference type="NCBI Taxonomy" id="404578"/>
    <lineage>
        <taxon>Bacteria</taxon>
        <taxon>Bacillati</taxon>
        <taxon>Actinomycetota</taxon>
        <taxon>Actinomycetes</taxon>
        <taxon>Mycobacteriales</taxon>
        <taxon>Nocardiaceae</taxon>
        <taxon>Nocardia</taxon>
    </lineage>
</organism>
<proteinExistence type="predicted"/>
<protein>
    <recommendedName>
        <fullName evidence="4">Amidase domain-containing protein</fullName>
    </recommendedName>
</protein>
<keyword evidence="3" id="KW-1185">Reference proteome</keyword>
<accession>A0ABS0CRY9</accession>
<reference evidence="2 3" key="1">
    <citation type="submission" date="2020-10" db="EMBL/GenBank/DDBJ databases">
        <title>Identification of Nocardia species via Next-generation sequencing and recognition of intraspecies genetic diversity.</title>
        <authorList>
            <person name="Li P."/>
            <person name="Li P."/>
            <person name="Lu B."/>
        </authorList>
    </citation>
    <scope>NUCLEOTIDE SEQUENCE [LARGE SCALE GENOMIC DNA]</scope>
    <source>
        <strain evidence="2 3">BJ06-0157</strain>
    </source>
</reference>
<feature type="region of interest" description="Disordered" evidence="1">
    <location>
        <begin position="44"/>
        <end position="63"/>
    </location>
</feature>
<dbReference type="EMBL" id="JADLQX010000012">
    <property type="protein sequence ID" value="MBF6299379.1"/>
    <property type="molecule type" value="Genomic_DNA"/>
</dbReference>
<evidence type="ECO:0008006" key="4">
    <source>
        <dbReference type="Google" id="ProtNLM"/>
    </source>
</evidence>
<sequence>MLRRLNRGIGDASGILRRDLEEVAEGVRGTRVFAESDAVNSRTLDDAGVGNEKSMSDNGKFDRTDYVWPDPPARISTPENAPQLIADEFERMRREGGEARWANYDPGAYRHDLRTLERWLRTEGPLAPLNRHYGLNCWEMTCYAAARAGVLDKPTLRELLDPPRDPNGRFGKGVLDSWLNRMGDRLIPGERSIYTGEPGGPRPQRGDLVMWGRDALHVSMATGRVGSDGSPEVYSFWPPPKHEVVHDPDTDTYSRVTDTVQVTTIDELSRVTYNSELIIPSGTEVIFGRGPW</sequence>
<comment type="caution">
    <text evidence="2">The sequence shown here is derived from an EMBL/GenBank/DDBJ whole genome shotgun (WGS) entry which is preliminary data.</text>
</comment>
<evidence type="ECO:0000313" key="3">
    <source>
        <dbReference type="Proteomes" id="UP000702209"/>
    </source>
</evidence>
<evidence type="ECO:0000313" key="2">
    <source>
        <dbReference type="EMBL" id="MBF6299379.1"/>
    </source>
</evidence>
<name>A0ABS0CRY9_9NOCA</name>